<dbReference type="GO" id="GO:0005524">
    <property type="term" value="F:ATP binding"/>
    <property type="evidence" value="ECO:0007669"/>
    <property type="project" value="UniProtKB-KW"/>
</dbReference>
<dbReference type="KEGG" id="cdiv:CPM_0547"/>
<evidence type="ECO:0000313" key="9">
    <source>
        <dbReference type="EMBL" id="SIM47817.1"/>
    </source>
</evidence>
<accession>A0A1N5THZ1</accession>
<evidence type="ECO:0000256" key="7">
    <source>
        <dbReference type="ARBA" id="ARBA00029440"/>
    </source>
</evidence>
<gene>
    <name evidence="10" type="ORF">CPM_0547</name>
    <name evidence="9" type="ORF">CSP5_0575</name>
</gene>
<dbReference type="GO" id="GO:0005737">
    <property type="term" value="C:cytoplasm"/>
    <property type="evidence" value="ECO:0007669"/>
    <property type="project" value="InterPro"/>
</dbReference>
<evidence type="ECO:0000256" key="2">
    <source>
        <dbReference type="ARBA" id="ARBA00022605"/>
    </source>
</evidence>
<evidence type="ECO:0000259" key="8">
    <source>
        <dbReference type="Pfam" id="PF00696"/>
    </source>
</evidence>
<reference evidence="11" key="2">
    <citation type="submission" date="2016-06" db="EMBL/GenBank/DDBJ databases">
        <authorList>
            <person name="Toshchakov V.S."/>
        </authorList>
    </citation>
    <scope>NUCLEOTIDE SEQUENCE [LARGE SCALE GENOMIC DNA]</scope>
    <source>
        <strain>PM4 (JCM 30641</strain>
        <strain evidence="11">\VKM B-2940)</strain>
    </source>
</reference>
<evidence type="ECO:0000313" key="12">
    <source>
        <dbReference type="Proteomes" id="UP000195607"/>
    </source>
</evidence>
<dbReference type="SUPFAM" id="SSF53633">
    <property type="entry name" value="Carbamate kinase-like"/>
    <property type="match status" value="1"/>
</dbReference>
<dbReference type="Proteomes" id="UP000195607">
    <property type="component" value="Chromosome I"/>
</dbReference>
<dbReference type="OrthoDB" id="6816at2157"/>
<keyword evidence="3" id="KW-0808">Transferase</keyword>
<dbReference type="InterPro" id="IPR036393">
    <property type="entry name" value="AceGlu_kinase-like_sf"/>
</dbReference>
<dbReference type="GeneID" id="41587869"/>
<dbReference type="GO" id="GO:0003991">
    <property type="term" value="F:acetylglutamate kinase activity"/>
    <property type="evidence" value="ECO:0007669"/>
    <property type="project" value="TreeGrafter"/>
</dbReference>
<dbReference type="Proteomes" id="UP000187822">
    <property type="component" value="Chromosome I"/>
</dbReference>
<dbReference type="AlphaFoldDB" id="A0A1N5THZ1"/>
<keyword evidence="1" id="KW-0055">Arginine biosynthesis</keyword>
<dbReference type="NCBIfam" id="NF010662">
    <property type="entry name" value="PRK14058.1-4"/>
    <property type="match status" value="1"/>
</dbReference>
<dbReference type="NCBIfam" id="TIGR00761">
    <property type="entry name" value="argB"/>
    <property type="match status" value="1"/>
</dbReference>
<dbReference type="RefSeq" id="WP_021789882.1">
    <property type="nucleotide sequence ID" value="NZ_LT671858.1"/>
</dbReference>
<protein>
    <submittedName>
        <fullName evidence="9">Acetylglutamate/LysW-gamma-L-alpha-aminoadipate kinase</fullName>
    </submittedName>
</protein>
<evidence type="ECO:0000256" key="4">
    <source>
        <dbReference type="ARBA" id="ARBA00022741"/>
    </source>
</evidence>
<dbReference type="EMBL" id="LT671858">
    <property type="protein sequence ID" value="SIM47817.1"/>
    <property type="molecule type" value="Genomic_DNA"/>
</dbReference>
<keyword evidence="5 9" id="KW-0418">Kinase</keyword>
<dbReference type="PANTHER" id="PTHR23342:SF0">
    <property type="entry name" value="N-ACETYLGLUTAMATE SYNTHASE, MITOCHONDRIAL"/>
    <property type="match status" value="1"/>
</dbReference>
<keyword evidence="6" id="KW-0067">ATP-binding</keyword>
<comment type="pathway">
    <text evidence="7">Amino-acid biosynthesis.</text>
</comment>
<dbReference type="EMBL" id="LT719092">
    <property type="protein sequence ID" value="SJK84424.1"/>
    <property type="molecule type" value="Genomic_DNA"/>
</dbReference>
<sequence>MVIVLKLGGSLMKNGISESFTKDFSSNKDDEYVIVHGGGPAVTDLCKRLNMEAKFITSPSGIRSRYTDAQTMQTYIMSMRGSINASIVLALQKAGMKSFGMSGIDGPTIIAERKKRLIAMNEKGRKMFIDGGYTGKILSVNGTFIKYLFSEKITPVVAPIAVGLEHEPLNVDGDRAASAISGELKATKMILLTDVDGIIFNGKLVEKLNMKQAVKMLRLVGNGMDKKIMAAIESIEAGTNEVIIANGNRPMPISAAINTNIRTVITK</sequence>
<evidence type="ECO:0000256" key="3">
    <source>
        <dbReference type="ARBA" id="ARBA00022679"/>
    </source>
</evidence>
<dbReference type="PIRSF" id="PIRSF000728">
    <property type="entry name" value="NAGK"/>
    <property type="match status" value="1"/>
</dbReference>
<dbReference type="PANTHER" id="PTHR23342">
    <property type="entry name" value="N-ACETYLGLUTAMATE SYNTHASE"/>
    <property type="match status" value="1"/>
</dbReference>
<keyword evidence="4" id="KW-0547">Nucleotide-binding</keyword>
<dbReference type="Pfam" id="PF00696">
    <property type="entry name" value="AA_kinase"/>
    <property type="match status" value="1"/>
</dbReference>
<reference evidence="10" key="3">
    <citation type="submission" date="2016-06" db="EMBL/GenBank/DDBJ databases">
        <authorList>
            <person name="Olsen C.W."/>
            <person name="Carey S."/>
            <person name="Hinshaw L."/>
            <person name="Karasin A.I."/>
        </authorList>
    </citation>
    <scope>NUCLEOTIDE SEQUENCE [LARGE SCALE GENOMIC DNA]</scope>
    <source>
        <strain evidence="10">PM4</strain>
    </source>
</reference>
<evidence type="ECO:0000313" key="11">
    <source>
        <dbReference type="Proteomes" id="UP000187822"/>
    </source>
</evidence>
<evidence type="ECO:0000313" key="10">
    <source>
        <dbReference type="EMBL" id="SJK84424.1"/>
    </source>
</evidence>
<name>A0A1N5THZ1_9ARCH</name>
<dbReference type="InterPro" id="IPR004662">
    <property type="entry name" value="AcgluKinase_fam"/>
</dbReference>
<organism evidence="9 12">
    <name type="scientific">Cuniculiplasma divulgatum</name>
    <dbReference type="NCBI Taxonomy" id="1673428"/>
    <lineage>
        <taxon>Archaea</taxon>
        <taxon>Methanobacteriati</taxon>
        <taxon>Thermoplasmatota</taxon>
        <taxon>Thermoplasmata</taxon>
        <taxon>Thermoplasmatales</taxon>
        <taxon>Cuniculiplasmataceae</taxon>
        <taxon>Cuniculiplasma</taxon>
    </lineage>
</organism>
<proteinExistence type="predicted"/>
<reference evidence="9 12" key="1">
    <citation type="submission" date="2016-04" db="EMBL/GenBank/DDBJ databases">
        <authorList>
            <person name="Evans L.H."/>
            <person name="Alamgir A."/>
            <person name="Owens N."/>
            <person name="Weber N.D."/>
            <person name="Virtaneva K."/>
            <person name="Barbian K."/>
            <person name="Babar A."/>
            <person name="Rosenke K."/>
        </authorList>
    </citation>
    <scope>NUCLEOTIDE SEQUENCE [LARGE SCALE GENOMIC DNA]</scope>
    <source>
        <strain evidence="9">S5</strain>
        <strain evidence="12">S5(T) (JCM 30642 \VKM B-2941)</strain>
    </source>
</reference>
<keyword evidence="11" id="KW-1185">Reference proteome</keyword>
<feature type="domain" description="Aspartate/glutamate/uridylate kinase" evidence="8">
    <location>
        <begin position="1"/>
        <end position="246"/>
    </location>
</feature>
<keyword evidence="2" id="KW-0028">Amino-acid biosynthesis</keyword>
<evidence type="ECO:0000256" key="6">
    <source>
        <dbReference type="ARBA" id="ARBA00022840"/>
    </source>
</evidence>
<dbReference type="STRING" id="1673428.CPM_0547"/>
<dbReference type="InterPro" id="IPR001048">
    <property type="entry name" value="Asp/Glu/Uridylate_kinase"/>
</dbReference>
<evidence type="ECO:0000256" key="5">
    <source>
        <dbReference type="ARBA" id="ARBA00022777"/>
    </source>
</evidence>
<dbReference type="GO" id="GO:0006526">
    <property type="term" value="P:L-arginine biosynthetic process"/>
    <property type="evidence" value="ECO:0007669"/>
    <property type="project" value="UniProtKB-KW"/>
</dbReference>
<dbReference type="Gene3D" id="3.40.1160.10">
    <property type="entry name" value="Acetylglutamate kinase-like"/>
    <property type="match status" value="1"/>
</dbReference>
<evidence type="ECO:0000256" key="1">
    <source>
        <dbReference type="ARBA" id="ARBA00022571"/>
    </source>
</evidence>